<name>A0ABR6YRX5_9BURK</name>
<proteinExistence type="predicted"/>
<reference evidence="1 2" key="1">
    <citation type="submission" date="2020-08" db="EMBL/GenBank/DDBJ databases">
        <title>Novel species isolated from subtropical streams in China.</title>
        <authorList>
            <person name="Lu H."/>
        </authorList>
    </citation>
    <scope>NUCLEOTIDE SEQUENCE [LARGE SCALE GENOMIC DNA]</scope>
    <source>
        <strain evidence="1 2">FT31W</strain>
    </source>
</reference>
<organism evidence="1 2">
    <name type="scientific">Undibacterium griseum</name>
    <dbReference type="NCBI Taxonomy" id="2762295"/>
    <lineage>
        <taxon>Bacteria</taxon>
        <taxon>Pseudomonadati</taxon>
        <taxon>Pseudomonadota</taxon>
        <taxon>Betaproteobacteria</taxon>
        <taxon>Burkholderiales</taxon>
        <taxon>Oxalobacteraceae</taxon>
        <taxon>Undibacterium</taxon>
    </lineage>
</organism>
<dbReference type="RefSeq" id="WP_186864200.1">
    <property type="nucleotide sequence ID" value="NZ_JACOGC010000010.1"/>
</dbReference>
<dbReference type="Proteomes" id="UP000613113">
    <property type="component" value="Unassembled WGS sequence"/>
</dbReference>
<comment type="caution">
    <text evidence="1">The sequence shown here is derived from an EMBL/GenBank/DDBJ whole genome shotgun (WGS) entry which is preliminary data.</text>
</comment>
<dbReference type="EMBL" id="JACOGC010000010">
    <property type="protein sequence ID" value="MBC3886649.1"/>
    <property type="molecule type" value="Genomic_DNA"/>
</dbReference>
<gene>
    <name evidence="1" type="ORF">H8K27_16090</name>
</gene>
<evidence type="ECO:0000313" key="1">
    <source>
        <dbReference type="EMBL" id="MBC3886649.1"/>
    </source>
</evidence>
<accession>A0ABR6YRX5</accession>
<protein>
    <recommendedName>
        <fullName evidence="3">4'-phosphopantetheinyl transferase</fullName>
    </recommendedName>
</protein>
<evidence type="ECO:0008006" key="3">
    <source>
        <dbReference type="Google" id="ProtNLM"/>
    </source>
</evidence>
<dbReference type="InterPro" id="IPR037143">
    <property type="entry name" value="4-PPantetheinyl_Trfase_dom_sf"/>
</dbReference>
<dbReference type="SUPFAM" id="SSF56214">
    <property type="entry name" value="4'-phosphopantetheinyl transferase"/>
    <property type="match status" value="1"/>
</dbReference>
<evidence type="ECO:0000313" key="2">
    <source>
        <dbReference type="Proteomes" id="UP000613113"/>
    </source>
</evidence>
<sequence>MQSGKRPYLPAMLWPAMKEQAVRHLLSQEWVIIYLDLPSALTRDIARQELRLAVTELLSRTFNLPPSKIRLISQAGKRVTVQMPEKEFAVSFSHESGLSAAAIHLHTNIAIDIVCFPKTTLFSQWVETSRLYLGQIKTDMILEKPSDLQMSLFARHWTILESSCKYAGIPLQEYSEDFSDALLLKIRQANQYLIHLPAPYIGSIITGEPALPHSDN</sequence>
<keyword evidence="2" id="KW-1185">Reference proteome</keyword>
<dbReference type="Gene3D" id="3.90.470.20">
    <property type="entry name" value="4'-phosphopantetheinyl transferase domain"/>
    <property type="match status" value="2"/>
</dbReference>